<proteinExistence type="predicted"/>
<comment type="caution">
    <text evidence="1">The sequence shown here is derived from an EMBL/GenBank/DDBJ whole genome shotgun (WGS) entry which is preliminary data.</text>
</comment>
<reference evidence="1" key="1">
    <citation type="submission" date="2022-04" db="EMBL/GenBank/DDBJ databases">
        <title>Genome of the entomopathogenic fungus Entomophthora muscae.</title>
        <authorList>
            <person name="Elya C."/>
            <person name="Lovett B.R."/>
            <person name="Lee E."/>
            <person name="Macias A.M."/>
            <person name="Hajek A.E."/>
            <person name="De Bivort B.L."/>
            <person name="Kasson M.T."/>
            <person name="De Fine Licht H.H."/>
            <person name="Stajich J.E."/>
        </authorList>
    </citation>
    <scope>NUCLEOTIDE SEQUENCE</scope>
    <source>
        <strain evidence="1">Berkeley</strain>
    </source>
</reference>
<evidence type="ECO:0000313" key="2">
    <source>
        <dbReference type="Proteomes" id="UP001165960"/>
    </source>
</evidence>
<gene>
    <name evidence="1" type="ORF">DSO57_1035006</name>
</gene>
<dbReference type="EMBL" id="QTSX02001721">
    <property type="protein sequence ID" value="KAJ9079468.1"/>
    <property type="molecule type" value="Genomic_DNA"/>
</dbReference>
<keyword evidence="2" id="KW-1185">Reference proteome</keyword>
<organism evidence="1 2">
    <name type="scientific">Entomophthora muscae</name>
    <dbReference type="NCBI Taxonomy" id="34485"/>
    <lineage>
        <taxon>Eukaryota</taxon>
        <taxon>Fungi</taxon>
        <taxon>Fungi incertae sedis</taxon>
        <taxon>Zoopagomycota</taxon>
        <taxon>Entomophthoromycotina</taxon>
        <taxon>Entomophthoromycetes</taxon>
        <taxon>Entomophthorales</taxon>
        <taxon>Entomophthoraceae</taxon>
        <taxon>Entomophthora</taxon>
    </lineage>
</organism>
<evidence type="ECO:0000313" key="1">
    <source>
        <dbReference type="EMBL" id="KAJ9079468.1"/>
    </source>
</evidence>
<dbReference type="Proteomes" id="UP001165960">
    <property type="component" value="Unassembled WGS sequence"/>
</dbReference>
<accession>A0ACC2TXR1</accession>
<sequence length="127" mass="14694">MNAENLWDKTFLNCMEMAHCSPALGKATNWITILNQGKLIHTNLLRKHLHKNLGSFGPRKAPKYWKECMWALRVSEWTIGEPNLIDLDPLLFIPVQKRLWATCKTDKERSILSVKIANAVHPVKYKD</sequence>
<protein>
    <submittedName>
        <fullName evidence="1">Uncharacterized protein</fullName>
    </submittedName>
</protein>
<name>A0ACC2TXR1_9FUNG</name>